<dbReference type="InterPro" id="IPR000802">
    <property type="entry name" value="Arsenical_pump_ArsB"/>
</dbReference>
<evidence type="ECO:0000313" key="13">
    <source>
        <dbReference type="Proteomes" id="UP001612915"/>
    </source>
</evidence>
<feature type="domain" description="Citrate transporter-like" evidence="11">
    <location>
        <begin position="11"/>
        <end position="287"/>
    </location>
</feature>
<dbReference type="Proteomes" id="UP001612915">
    <property type="component" value="Unassembled WGS sequence"/>
</dbReference>
<evidence type="ECO:0000256" key="8">
    <source>
        <dbReference type="ARBA" id="ARBA00022989"/>
    </source>
</evidence>
<feature type="transmembrane region" description="Helical" evidence="10">
    <location>
        <begin position="133"/>
        <end position="152"/>
    </location>
</feature>
<feature type="transmembrane region" description="Helical" evidence="10">
    <location>
        <begin position="71"/>
        <end position="87"/>
    </location>
</feature>
<feature type="transmembrane region" description="Helical" evidence="10">
    <location>
        <begin position="225"/>
        <end position="246"/>
    </location>
</feature>
<comment type="caution">
    <text evidence="12">The sequence shown here is derived from an EMBL/GenBank/DDBJ whole genome shotgun (WGS) entry which is preliminary data.</text>
</comment>
<feature type="transmembrane region" description="Helical" evidence="10">
    <location>
        <begin position="299"/>
        <end position="326"/>
    </location>
</feature>
<dbReference type="Pfam" id="PF03600">
    <property type="entry name" value="CitMHS"/>
    <property type="match status" value="1"/>
</dbReference>
<feature type="transmembrane region" description="Helical" evidence="10">
    <location>
        <begin position="12"/>
        <end position="35"/>
    </location>
</feature>
<evidence type="ECO:0000256" key="3">
    <source>
        <dbReference type="ARBA" id="ARBA00009843"/>
    </source>
</evidence>
<accession>A0ABW8ALS1</accession>
<sequence>MNADLWERVLPLLAFLATVVVFAELVAEAEVFDVVAARLARAARGRVLRLFGLCVLLATATTVALNLDTTAVLLTPVLLALAARISLPPLPFAMTTVWLANTASLLLPVSNLTNLLAIGRLDLSPLAFAARMAAPAFAAVAVTAVLLWVLFWRPVHARTPRYDVPEPHAPSDPVLTGIAGATVLGFLVAVLADAPLWAASAVSALVVAVAFAVRRRSALGPFGGLGLVPWPVLALVAAMFAVVGFATDHGLSGVVEALVGDDGSPWRAAATGLGSANLINNLPAYLAGESALGPGSTSALLALLIGVNVGPLITPWASLATLIWFGRCRSAGVSVPRGRFLLAGALLAVTATAAATGALVLTT</sequence>
<evidence type="ECO:0000256" key="9">
    <source>
        <dbReference type="ARBA" id="ARBA00023136"/>
    </source>
</evidence>
<feature type="transmembrane region" description="Helical" evidence="10">
    <location>
        <begin position="196"/>
        <end position="213"/>
    </location>
</feature>
<keyword evidence="6 10" id="KW-0812">Transmembrane</keyword>
<keyword evidence="7" id="KW-0059">Arsenical resistance</keyword>
<keyword evidence="4" id="KW-0813">Transport</keyword>
<dbReference type="PANTHER" id="PTHR43302">
    <property type="entry name" value="TRANSPORTER ARSB-RELATED"/>
    <property type="match status" value="1"/>
</dbReference>
<dbReference type="PANTHER" id="PTHR43302:SF5">
    <property type="entry name" value="TRANSPORTER ARSB-RELATED"/>
    <property type="match status" value="1"/>
</dbReference>
<evidence type="ECO:0000256" key="5">
    <source>
        <dbReference type="ARBA" id="ARBA00022475"/>
    </source>
</evidence>
<dbReference type="RefSeq" id="WP_398278711.1">
    <property type="nucleotide sequence ID" value="NZ_JBITLV010000002.1"/>
</dbReference>
<name>A0ABW8ALS1_9ACTN</name>
<keyword evidence="8 10" id="KW-1133">Transmembrane helix</keyword>
<feature type="transmembrane region" description="Helical" evidence="10">
    <location>
        <begin position="99"/>
        <end position="121"/>
    </location>
</feature>
<dbReference type="PRINTS" id="PR00758">
    <property type="entry name" value="ARSENICPUMP"/>
</dbReference>
<comment type="subcellular location">
    <subcellularLocation>
        <location evidence="1">Cell membrane</location>
        <topology evidence="1">Multi-pass membrane protein</topology>
    </subcellularLocation>
</comment>
<feature type="transmembrane region" description="Helical" evidence="10">
    <location>
        <begin position="173"/>
        <end position="190"/>
    </location>
</feature>
<organism evidence="12 13">
    <name type="scientific">Spongisporangium articulatum</name>
    <dbReference type="NCBI Taxonomy" id="3362603"/>
    <lineage>
        <taxon>Bacteria</taxon>
        <taxon>Bacillati</taxon>
        <taxon>Actinomycetota</taxon>
        <taxon>Actinomycetes</taxon>
        <taxon>Kineosporiales</taxon>
        <taxon>Kineosporiaceae</taxon>
        <taxon>Spongisporangium</taxon>
    </lineage>
</organism>
<proteinExistence type="inferred from homology"/>
<evidence type="ECO:0000256" key="7">
    <source>
        <dbReference type="ARBA" id="ARBA00022849"/>
    </source>
</evidence>
<keyword evidence="5" id="KW-1003">Cell membrane</keyword>
<evidence type="ECO:0000256" key="2">
    <source>
        <dbReference type="ARBA" id="ARBA00006433"/>
    </source>
</evidence>
<feature type="transmembrane region" description="Helical" evidence="10">
    <location>
        <begin position="47"/>
        <end position="65"/>
    </location>
</feature>
<keyword evidence="13" id="KW-1185">Reference proteome</keyword>
<evidence type="ECO:0000256" key="10">
    <source>
        <dbReference type="SAM" id="Phobius"/>
    </source>
</evidence>
<evidence type="ECO:0000259" key="11">
    <source>
        <dbReference type="Pfam" id="PF03600"/>
    </source>
</evidence>
<evidence type="ECO:0000256" key="4">
    <source>
        <dbReference type="ARBA" id="ARBA00022448"/>
    </source>
</evidence>
<evidence type="ECO:0000256" key="6">
    <source>
        <dbReference type="ARBA" id="ARBA00022692"/>
    </source>
</evidence>
<comment type="similarity">
    <text evidence="2">Belongs to the ArsB family.</text>
</comment>
<feature type="transmembrane region" description="Helical" evidence="10">
    <location>
        <begin position="338"/>
        <end position="361"/>
    </location>
</feature>
<comment type="similarity">
    <text evidence="3">Belongs to the CitM (TC 2.A.11) transporter family.</text>
</comment>
<evidence type="ECO:0000313" key="12">
    <source>
        <dbReference type="EMBL" id="MFI7587323.1"/>
    </source>
</evidence>
<gene>
    <name evidence="12" type="ORF">ACIB24_09645</name>
</gene>
<dbReference type="InterPro" id="IPR004680">
    <property type="entry name" value="Cit_transptr-like_dom"/>
</dbReference>
<reference evidence="12 13" key="1">
    <citation type="submission" date="2024-10" db="EMBL/GenBank/DDBJ databases">
        <title>The Natural Products Discovery Center: Release of the First 8490 Sequenced Strains for Exploring Actinobacteria Biosynthetic Diversity.</title>
        <authorList>
            <person name="Kalkreuter E."/>
            <person name="Kautsar S.A."/>
            <person name="Yang D."/>
            <person name="Bader C.D."/>
            <person name="Teijaro C.N."/>
            <person name="Fluegel L."/>
            <person name="Davis C.M."/>
            <person name="Simpson J.R."/>
            <person name="Lauterbach L."/>
            <person name="Steele A.D."/>
            <person name="Gui C."/>
            <person name="Meng S."/>
            <person name="Li G."/>
            <person name="Viehrig K."/>
            <person name="Ye F."/>
            <person name="Su P."/>
            <person name="Kiefer A.F."/>
            <person name="Nichols A."/>
            <person name="Cepeda A.J."/>
            <person name="Yan W."/>
            <person name="Fan B."/>
            <person name="Jiang Y."/>
            <person name="Adhikari A."/>
            <person name="Zheng C.-J."/>
            <person name="Schuster L."/>
            <person name="Cowan T.M."/>
            <person name="Smanski M.J."/>
            <person name="Chevrette M.G."/>
            <person name="De Carvalho L.P.S."/>
            <person name="Shen B."/>
        </authorList>
    </citation>
    <scope>NUCLEOTIDE SEQUENCE [LARGE SCALE GENOMIC DNA]</scope>
    <source>
        <strain evidence="12 13">NPDC049639</strain>
    </source>
</reference>
<dbReference type="EMBL" id="JBITLV010000002">
    <property type="protein sequence ID" value="MFI7587323.1"/>
    <property type="molecule type" value="Genomic_DNA"/>
</dbReference>
<evidence type="ECO:0000256" key="1">
    <source>
        <dbReference type="ARBA" id="ARBA00004651"/>
    </source>
</evidence>
<protein>
    <submittedName>
        <fullName evidence="12">SLC13 family permease</fullName>
    </submittedName>
</protein>
<keyword evidence="9 10" id="KW-0472">Membrane</keyword>